<dbReference type="InterPro" id="IPR010402">
    <property type="entry name" value="CCT_domain"/>
</dbReference>
<dbReference type="KEGG" id="pda:103717725"/>
<dbReference type="GO" id="GO:0009909">
    <property type="term" value="P:regulation of flower development"/>
    <property type="evidence" value="ECO:0007669"/>
    <property type="project" value="InterPro"/>
</dbReference>
<keyword evidence="4 7" id="KW-0863">Zinc-finger</keyword>
<dbReference type="GO" id="GO:0005634">
    <property type="term" value="C:nucleus"/>
    <property type="evidence" value="ECO:0007669"/>
    <property type="project" value="UniProtKB-SubCell"/>
</dbReference>
<evidence type="ECO:0000256" key="1">
    <source>
        <dbReference type="ARBA" id="ARBA00004123"/>
    </source>
</evidence>
<dbReference type="SMART" id="SM00336">
    <property type="entry name" value="BBOX"/>
    <property type="match status" value="2"/>
</dbReference>
<dbReference type="CDD" id="cd19821">
    <property type="entry name" value="Bbox1_BBX-like"/>
    <property type="match status" value="1"/>
</dbReference>
<evidence type="ECO:0000256" key="7">
    <source>
        <dbReference type="PROSITE-ProRule" id="PRU00024"/>
    </source>
</evidence>
<protein>
    <submittedName>
        <fullName evidence="12">LOW QUALITY PROTEIN: zinc finger protein CONSTANS-LIKE 2-like</fullName>
    </submittedName>
</protein>
<evidence type="ECO:0000256" key="8">
    <source>
        <dbReference type="PROSITE-ProRule" id="PRU00357"/>
    </source>
</evidence>
<evidence type="ECO:0000313" key="11">
    <source>
        <dbReference type="Proteomes" id="UP000228380"/>
    </source>
</evidence>
<keyword evidence="5" id="KW-0862">Zinc</keyword>
<keyword evidence="6 8" id="KW-0539">Nucleus</keyword>
<dbReference type="InterPro" id="IPR049808">
    <property type="entry name" value="CONSTANS-like_Bbox1"/>
</dbReference>
<evidence type="ECO:0000256" key="2">
    <source>
        <dbReference type="ARBA" id="ARBA00010024"/>
    </source>
</evidence>
<dbReference type="Pfam" id="PF00643">
    <property type="entry name" value="zf-B_box"/>
    <property type="match status" value="1"/>
</dbReference>
<name>A0A8B8JA67_PHODC</name>
<feature type="domain" description="CCT" evidence="10">
    <location>
        <begin position="304"/>
        <end position="346"/>
    </location>
</feature>
<dbReference type="PANTHER" id="PTHR31319:SF39">
    <property type="entry name" value="ZINC FINGER PROTEIN CONSTANS-LIKE 1"/>
    <property type="match status" value="1"/>
</dbReference>
<feature type="domain" description="B box-type" evidence="9">
    <location>
        <begin position="30"/>
        <end position="77"/>
    </location>
</feature>
<comment type="similarity">
    <text evidence="2">Belongs to the CONSTANS family.</text>
</comment>
<evidence type="ECO:0000256" key="5">
    <source>
        <dbReference type="ARBA" id="ARBA00022833"/>
    </source>
</evidence>
<evidence type="ECO:0000313" key="12">
    <source>
        <dbReference type="RefSeq" id="XP_026664491.2"/>
    </source>
</evidence>
<evidence type="ECO:0000256" key="4">
    <source>
        <dbReference type="ARBA" id="ARBA00022771"/>
    </source>
</evidence>
<sequence length="376" mass="40898">MNSCSSACMFEEEGSSAAGGGNGGGGGGGKWMRTCDSCQSEPSTVYCLADAAYLCVGCDSQVHTANRVASWHERVGVCEVCEPATLTRRADAAALCAACDADVHSANRPLAGCHHRVPILPLPPDHLGPGPGPPFGGKKLVGEEEVNHDDGEAMSWLLVSGNCNQTNNSGFLFGPEVDEYLDLLDYNDSCNENQNQEQQQQQQNYGRNEGSECVVPSQRKVVGYEAQQQNYGMEKEHDNSNAGFSYTTASLGHGVSFSPMEASVVPDTTMTNISSSHIRPSTVTTHLVSSNSLQMPPQFTAMNREARILRYREKKKTRKLEKRIRYASRKVNAETRPRIKGRFAKRSDIELDVDQMFSSSLIFKGSDGIVPSFLCP</sequence>
<reference evidence="12" key="1">
    <citation type="submission" date="2025-08" db="UniProtKB">
        <authorList>
            <consortium name="RefSeq"/>
        </authorList>
    </citation>
    <scope>IDENTIFICATION</scope>
    <source>
        <tissue evidence="12">Young leaves</tissue>
    </source>
</reference>
<dbReference type="PANTHER" id="PTHR31319">
    <property type="entry name" value="ZINC FINGER PROTEIN CONSTANS-LIKE 4"/>
    <property type="match status" value="1"/>
</dbReference>
<dbReference type="RefSeq" id="XP_026664491.2">
    <property type="nucleotide sequence ID" value="XM_026808690.2"/>
</dbReference>
<evidence type="ECO:0000259" key="9">
    <source>
        <dbReference type="PROSITE" id="PS50119"/>
    </source>
</evidence>
<comment type="subcellular location">
    <subcellularLocation>
        <location evidence="1 8">Nucleus</location>
    </subcellularLocation>
</comment>
<dbReference type="GO" id="GO:0008270">
    <property type="term" value="F:zinc ion binding"/>
    <property type="evidence" value="ECO:0007669"/>
    <property type="project" value="UniProtKB-KW"/>
</dbReference>
<keyword evidence="11" id="KW-1185">Reference proteome</keyword>
<evidence type="ECO:0000256" key="6">
    <source>
        <dbReference type="ARBA" id="ARBA00023242"/>
    </source>
</evidence>
<proteinExistence type="inferred from homology"/>
<dbReference type="GeneID" id="103717725"/>
<dbReference type="Pfam" id="PF06203">
    <property type="entry name" value="CCT"/>
    <property type="match status" value="1"/>
</dbReference>
<dbReference type="AlphaFoldDB" id="A0A8B8JA67"/>
<dbReference type="Proteomes" id="UP000228380">
    <property type="component" value="Unplaced"/>
</dbReference>
<dbReference type="InterPro" id="IPR000315">
    <property type="entry name" value="Znf_B-box"/>
</dbReference>
<organism evidence="11 12">
    <name type="scientific">Phoenix dactylifera</name>
    <name type="common">Date palm</name>
    <dbReference type="NCBI Taxonomy" id="42345"/>
    <lineage>
        <taxon>Eukaryota</taxon>
        <taxon>Viridiplantae</taxon>
        <taxon>Streptophyta</taxon>
        <taxon>Embryophyta</taxon>
        <taxon>Tracheophyta</taxon>
        <taxon>Spermatophyta</taxon>
        <taxon>Magnoliopsida</taxon>
        <taxon>Liliopsida</taxon>
        <taxon>Arecaceae</taxon>
        <taxon>Coryphoideae</taxon>
        <taxon>Phoeniceae</taxon>
        <taxon>Phoenix</taxon>
    </lineage>
</organism>
<dbReference type="InterPro" id="IPR045281">
    <property type="entry name" value="CONSTANS-like"/>
</dbReference>
<dbReference type="PROSITE" id="PS50119">
    <property type="entry name" value="ZF_BBOX"/>
    <property type="match status" value="1"/>
</dbReference>
<gene>
    <name evidence="12" type="primary">LOC103717725</name>
</gene>
<dbReference type="OrthoDB" id="153872at2759"/>
<evidence type="ECO:0000259" key="10">
    <source>
        <dbReference type="PROSITE" id="PS51017"/>
    </source>
</evidence>
<evidence type="ECO:0000256" key="3">
    <source>
        <dbReference type="ARBA" id="ARBA00022723"/>
    </source>
</evidence>
<dbReference type="PROSITE" id="PS51017">
    <property type="entry name" value="CCT"/>
    <property type="match status" value="1"/>
</dbReference>
<accession>A0A8B8JA67</accession>
<keyword evidence="3" id="KW-0479">Metal-binding</keyword>